<proteinExistence type="predicted"/>
<dbReference type="EMBL" id="SLXP01000024">
    <property type="protein sequence ID" value="TCP38036.1"/>
    <property type="molecule type" value="Genomic_DNA"/>
</dbReference>
<protein>
    <submittedName>
        <fullName evidence="1">Uncharacterized protein</fullName>
    </submittedName>
</protein>
<sequence length="261" mass="30629">MFIDDEDWHNDQSFVEYHPDVSISLNDFDRICYELGASEDNVQPLGYNHFSEEHEFHDRRNSMEIDQDIDDLYGVKYYSRIAQNSELRKYLLAILAGAKVDLNAFDLYYLSHGSKLSAPPSESKFRLVDPVALLETANEKFDLLLPDISDLDWEDIVELRENPKTEAFRQFVSNDNYLAKEKHEILIEINEALIDGMGLFLPKRKSNFLTKLFENLPIPAPIPLPNPYTLWKWQKESKAVASHYEKYPWFWTYYNCRSGNK</sequence>
<organism evidence="1 2">
    <name type="scientific">Rhodovulum marinum</name>
    <dbReference type="NCBI Taxonomy" id="320662"/>
    <lineage>
        <taxon>Bacteria</taxon>
        <taxon>Pseudomonadati</taxon>
        <taxon>Pseudomonadota</taxon>
        <taxon>Alphaproteobacteria</taxon>
        <taxon>Rhodobacterales</taxon>
        <taxon>Paracoccaceae</taxon>
        <taxon>Rhodovulum</taxon>
    </lineage>
</organism>
<keyword evidence="2" id="KW-1185">Reference proteome</keyword>
<dbReference type="AlphaFoldDB" id="A0A4V2SQ82"/>
<dbReference type="Proteomes" id="UP000294835">
    <property type="component" value="Unassembled WGS sequence"/>
</dbReference>
<evidence type="ECO:0000313" key="2">
    <source>
        <dbReference type="Proteomes" id="UP000294835"/>
    </source>
</evidence>
<name>A0A4V2SQ82_9RHOB</name>
<reference evidence="1 2" key="1">
    <citation type="submission" date="2019-03" db="EMBL/GenBank/DDBJ databases">
        <title>Genomic Encyclopedia of Type Strains, Phase IV (KMG-IV): sequencing the most valuable type-strain genomes for metagenomic binning, comparative biology and taxonomic classification.</title>
        <authorList>
            <person name="Goeker M."/>
        </authorList>
    </citation>
    <scope>NUCLEOTIDE SEQUENCE [LARGE SCALE GENOMIC DNA]</scope>
    <source>
        <strain evidence="1 2">DSM 18063</strain>
    </source>
</reference>
<comment type="caution">
    <text evidence="1">The sequence shown here is derived from an EMBL/GenBank/DDBJ whole genome shotgun (WGS) entry which is preliminary data.</text>
</comment>
<accession>A0A4V2SQ82</accession>
<evidence type="ECO:0000313" key="1">
    <source>
        <dbReference type="EMBL" id="TCP38036.1"/>
    </source>
</evidence>
<gene>
    <name evidence="1" type="ORF">EV662_12415</name>
</gene>